<reference evidence="11" key="1">
    <citation type="submission" date="2015-12" db="EMBL/GenBank/DDBJ databases">
        <title>FDA dAtabase for Regulatory Grade micrObial Sequences (FDA-ARGOS): Supporting development and validation of Infectious Disease Dx tests.</title>
        <authorList>
            <person name="Case J."/>
            <person name="Tallon L."/>
            <person name="Sadzewicz L."/>
            <person name="Sengamalay N."/>
            <person name="Ott S."/>
            <person name="Godinez A."/>
            <person name="Nagaraj S."/>
            <person name="Nadendla S."/>
            <person name="Sichtig H."/>
        </authorList>
    </citation>
    <scope>NUCLEOTIDE SEQUENCE [LARGE SCALE GENOMIC DNA]</scope>
    <source>
        <strain evidence="11">FDAARGOS_147</strain>
    </source>
</reference>
<evidence type="ECO:0000256" key="4">
    <source>
        <dbReference type="ARBA" id="ARBA00019078"/>
    </source>
</evidence>
<evidence type="ECO:0000313" key="10">
    <source>
        <dbReference type="EMBL" id="AMG36211.1"/>
    </source>
</evidence>
<feature type="transmembrane region" description="Helical" evidence="8">
    <location>
        <begin position="119"/>
        <end position="141"/>
    </location>
</feature>
<evidence type="ECO:0000256" key="1">
    <source>
        <dbReference type="ARBA" id="ARBA00003475"/>
    </source>
</evidence>
<dbReference type="InterPro" id="IPR009908">
    <property type="entry name" value="Methylamine_util_MauE"/>
</dbReference>
<comment type="pathway">
    <text evidence="3">One-carbon metabolism; methylamine degradation.</text>
</comment>
<organism evidence="10 11">
    <name type="scientific">Alcaligenes xylosoxydans xylosoxydans</name>
    <name type="common">Achromobacter xylosoxidans</name>
    <dbReference type="NCBI Taxonomy" id="85698"/>
    <lineage>
        <taxon>Bacteria</taxon>
        <taxon>Pseudomonadati</taxon>
        <taxon>Pseudomonadota</taxon>
        <taxon>Betaproteobacteria</taxon>
        <taxon>Burkholderiales</taxon>
        <taxon>Alcaligenaceae</taxon>
        <taxon>Achromobacter</taxon>
    </lineage>
</organism>
<dbReference type="GO" id="GO:0016020">
    <property type="term" value="C:membrane"/>
    <property type="evidence" value="ECO:0007669"/>
    <property type="project" value="UniProtKB-SubCell"/>
</dbReference>
<keyword evidence="5 8" id="KW-0812">Transmembrane</keyword>
<evidence type="ECO:0000259" key="9">
    <source>
        <dbReference type="Pfam" id="PF07291"/>
    </source>
</evidence>
<keyword evidence="7 8" id="KW-0472">Membrane</keyword>
<comment type="subcellular location">
    <subcellularLocation>
        <location evidence="2">Membrane</location>
        <topology evidence="2">Multi-pass membrane protein</topology>
    </subcellularLocation>
</comment>
<dbReference type="AlphaFoldDB" id="A0A0X8NXN8"/>
<accession>A0A0X8NXN8</accession>
<dbReference type="Pfam" id="PF07291">
    <property type="entry name" value="MauE"/>
    <property type="match status" value="1"/>
</dbReference>
<proteinExistence type="predicted"/>
<feature type="transmembrane region" description="Helical" evidence="8">
    <location>
        <begin position="75"/>
        <end position="94"/>
    </location>
</feature>
<dbReference type="EMBL" id="CP014060">
    <property type="protein sequence ID" value="AMG36211.1"/>
    <property type="molecule type" value="Genomic_DNA"/>
</dbReference>
<dbReference type="GO" id="GO:0030416">
    <property type="term" value="P:methylamine metabolic process"/>
    <property type="evidence" value="ECO:0007669"/>
    <property type="project" value="InterPro"/>
</dbReference>
<dbReference type="UniPathway" id="UPA00895"/>
<keyword evidence="6 8" id="KW-1133">Transmembrane helix</keyword>
<evidence type="ECO:0000256" key="3">
    <source>
        <dbReference type="ARBA" id="ARBA00004856"/>
    </source>
</evidence>
<evidence type="ECO:0000256" key="5">
    <source>
        <dbReference type="ARBA" id="ARBA00022692"/>
    </source>
</evidence>
<gene>
    <name evidence="10" type="ORF">AL504_09300</name>
</gene>
<feature type="transmembrane region" description="Helical" evidence="8">
    <location>
        <begin position="6"/>
        <end position="23"/>
    </location>
</feature>
<sequence length="185" mass="18820">MTDPVLFYAASAALACVLLLGALDKLKDMAAFSAAVTAYEIVPAGLAAVFAWGYVLAEALAGALLLAPGAQAGGAALALLVLALATAGVALNLARGRRDIDCGCGGPAFRGAAGRGAGLSWWMVLRNALLALWTLPVFAAAQGASRGLQWADAASVFGLAMCAVALYFTVNHLLASHLKLRQLHT</sequence>
<evidence type="ECO:0000256" key="8">
    <source>
        <dbReference type="SAM" id="Phobius"/>
    </source>
</evidence>
<name>A0A0X8NXN8_ALCXX</name>
<evidence type="ECO:0000313" key="11">
    <source>
        <dbReference type="Proteomes" id="UP000060602"/>
    </source>
</evidence>
<protein>
    <recommendedName>
        <fullName evidence="4">Methylamine utilization protein MauE</fullName>
    </recommendedName>
</protein>
<evidence type="ECO:0000256" key="7">
    <source>
        <dbReference type="ARBA" id="ARBA00023136"/>
    </source>
</evidence>
<comment type="function">
    <text evidence="1">May be specifically involved in the processing, transport, and/or maturation of the MADH beta-subunit.</text>
</comment>
<dbReference type="RefSeq" id="WP_006393931.1">
    <property type="nucleotide sequence ID" value="NZ_CP014060.2"/>
</dbReference>
<feature type="domain" description="Methylamine utilisation protein MauE" evidence="9">
    <location>
        <begin position="6"/>
        <end position="135"/>
    </location>
</feature>
<feature type="transmembrane region" description="Helical" evidence="8">
    <location>
        <begin position="153"/>
        <end position="174"/>
    </location>
</feature>
<feature type="transmembrane region" description="Helical" evidence="8">
    <location>
        <begin position="30"/>
        <end position="55"/>
    </location>
</feature>
<dbReference type="Proteomes" id="UP000060602">
    <property type="component" value="Chromosome"/>
</dbReference>
<evidence type="ECO:0000256" key="6">
    <source>
        <dbReference type="ARBA" id="ARBA00022989"/>
    </source>
</evidence>
<evidence type="ECO:0000256" key="2">
    <source>
        <dbReference type="ARBA" id="ARBA00004141"/>
    </source>
</evidence>